<proteinExistence type="inferred from homology"/>
<dbReference type="PANTHER" id="PTHR34979">
    <property type="entry name" value="INNER MEMBRANE PROTEIN YGAZ"/>
    <property type="match status" value="1"/>
</dbReference>
<evidence type="ECO:0000256" key="1">
    <source>
        <dbReference type="ARBA" id="ARBA00004651"/>
    </source>
</evidence>
<dbReference type="Proteomes" id="UP000028826">
    <property type="component" value="Unassembled WGS sequence"/>
</dbReference>
<keyword evidence="5" id="KW-0812">Transmembrane</keyword>
<keyword evidence="9" id="KW-1185">Reference proteome</keyword>
<comment type="subcellular location">
    <subcellularLocation>
        <location evidence="1">Cell membrane</location>
        <topology evidence="1">Multi-pass membrane protein</topology>
    </subcellularLocation>
</comment>
<accession>A0A086Y7Z8</accession>
<name>A0A086Y7Z8_9RHOB</name>
<dbReference type="RefSeq" id="WP_035708815.1">
    <property type="nucleotide sequence ID" value="NZ_CAMIFG010000013.1"/>
</dbReference>
<dbReference type="InterPro" id="IPR011606">
    <property type="entry name" value="Brnchd-chn_aa_trnsp_permease"/>
</dbReference>
<keyword evidence="7" id="KW-0472">Membrane</keyword>
<dbReference type="PANTHER" id="PTHR34979:SF1">
    <property type="entry name" value="INNER MEMBRANE PROTEIN YGAZ"/>
    <property type="match status" value="1"/>
</dbReference>
<protein>
    <submittedName>
        <fullName evidence="8">Branched-chain amino acid transporter AzlC</fullName>
    </submittedName>
</protein>
<comment type="similarity">
    <text evidence="2">Belongs to the AzlC family.</text>
</comment>
<dbReference type="AlphaFoldDB" id="A0A086Y7Z8"/>
<keyword evidence="3" id="KW-0813">Transport</keyword>
<keyword evidence="4" id="KW-1003">Cell membrane</keyword>
<keyword evidence="6" id="KW-1133">Transmembrane helix</keyword>
<sequence length="235" mass="25066">MFLNPWFRRGVVAGLPYLIVVVPFGLLFGITARTAGFNLAEIMGFSILVIAGASQFSALQLMNDNAPVLIVIATGLAVNIRMAMYSASLAPHLGGMPVWQRALAAYSLTDQSYAISALRFDTGPPMRLRDKVAYYFGAVLFTAVPWPVFTLVGATAGSLIPADVPLDLAIPITFLAMIAPLLRNPAHLAAAVVSVVLTLAFSFIPYNLGLLVAAVFAMMAGAAVEQLLARRRARE</sequence>
<evidence type="ECO:0000256" key="6">
    <source>
        <dbReference type="ARBA" id="ARBA00022989"/>
    </source>
</evidence>
<dbReference type="GO" id="GO:0005886">
    <property type="term" value="C:plasma membrane"/>
    <property type="evidence" value="ECO:0007669"/>
    <property type="project" value="UniProtKB-SubCell"/>
</dbReference>
<dbReference type="OrthoDB" id="3579489at2"/>
<evidence type="ECO:0000256" key="5">
    <source>
        <dbReference type="ARBA" id="ARBA00022692"/>
    </source>
</evidence>
<gene>
    <name evidence="8" type="ORF">CN97_12500</name>
</gene>
<evidence type="ECO:0000256" key="7">
    <source>
        <dbReference type="ARBA" id="ARBA00023136"/>
    </source>
</evidence>
<comment type="caution">
    <text evidence="8">The sequence shown here is derived from an EMBL/GenBank/DDBJ whole genome shotgun (WGS) entry which is preliminary data.</text>
</comment>
<evidence type="ECO:0000256" key="4">
    <source>
        <dbReference type="ARBA" id="ARBA00022475"/>
    </source>
</evidence>
<evidence type="ECO:0000256" key="2">
    <source>
        <dbReference type="ARBA" id="ARBA00010735"/>
    </source>
</evidence>
<dbReference type="eggNOG" id="COG1296">
    <property type="taxonomic scope" value="Bacteria"/>
</dbReference>
<dbReference type="GO" id="GO:1903785">
    <property type="term" value="P:L-valine transmembrane transport"/>
    <property type="evidence" value="ECO:0007669"/>
    <property type="project" value="TreeGrafter"/>
</dbReference>
<dbReference type="STRING" id="195105.CN97_12500"/>
<dbReference type="EMBL" id="JGYG01000003">
    <property type="protein sequence ID" value="KFI30398.1"/>
    <property type="molecule type" value="Genomic_DNA"/>
</dbReference>
<evidence type="ECO:0000256" key="3">
    <source>
        <dbReference type="ARBA" id="ARBA00022448"/>
    </source>
</evidence>
<dbReference type="Pfam" id="PF03591">
    <property type="entry name" value="AzlC"/>
    <property type="match status" value="1"/>
</dbReference>
<evidence type="ECO:0000313" key="9">
    <source>
        <dbReference type="Proteomes" id="UP000028826"/>
    </source>
</evidence>
<organism evidence="8 9">
    <name type="scientific">Haematobacter massiliensis</name>
    <dbReference type="NCBI Taxonomy" id="195105"/>
    <lineage>
        <taxon>Bacteria</taxon>
        <taxon>Pseudomonadati</taxon>
        <taxon>Pseudomonadota</taxon>
        <taxon>Alphaproteobacteria</taxon>
        <taxon>Rhodobacterales</taxon>
        <taxon>Paracoccaceae</taxon>
        <taxon>Haematobacter</taxon>
    </lineage>
</organism>
<evidence type="ECO:0000313" key="8">
    <source>
        <dbReference type="EMBL" id="KFI30398.1"/>
    </source>
</evidence>
<reference evidence="8 9" key="1">
    <citation type="submission" date="2014-03" db="EMBL/GenBank/DDBJ databases">
        <title>Genome of Haematobacter massiliensis CCUG 47968.</title>
        <authorList>
            <person name="Wang D."/>
            <person name="Wang G."/>
        </authorList>
    </citation>
    <scope>NUCLEOTIDE SEQUENCE [LARGE SCALE GENOMIC DNA]</scope>
    <source>
        <strain evidence="8 9">CCUG 47968</strain>
    </source>
</reference>